<comment type="caution">
    <text evidence="2">The sequence shown here is derived from an EMBL/GenBank/DDBJ whole genome shotgun (WGS) entry which is preliminary data.</text>
</comment>
<dbReference type="SUPFAM" id="SSF52047">
    <property type="entry name" value="RNI-like"/>
    <property type="match status" value="1"/>
</dbReference>
<dbReference type="InterPro" id="IPR032675">
    <property type="entry name" value="LRR_dom_sf"/>
</dbReference>
<sequence length="754" mass="87571">MDTTMFSGTSSLKRKCKSPAKEKSQLKRRVIEEPPGPSINILDFSDCILLEILKHLDATSLFQLSLTCQRFSCLVEDQSLWIHIDGRAVPNTLDKTEFCWRHATEKTKRLLLAGTLRSQFILSPNNIFSPEKLSNLTILSLEHQYIKYCKLSDFPRSIEELSFRHAFIARHLDFFRFSEKTMCNLKTLLLDHCQWFDSNNLTPLCKYPKLEILSLYMCKKLGNDDIANVSIASRFGFNTLKVLDVRFTGVGDHFLESFSSKANIQIIYFQCITTTYYLERYQRQLDIINGTKTADENSYISDDESHENSPESLKTRFNACNLQKYDTQSITNSSITSLSKLEPIAKTRTRPKSVLYKYPYNGCTCHNKDKEKPDLLGENTERHQLRTKLEEEQKKQTHTRKNMLRNNLCFFFPNISNACSEIVYDSCFIPTWCHREALPDSPLQHWLYAREPKNDFEISMYENADKYLHSHITHRCVNEECMCENRFLLSDNIITPQELLNDAICMLTDVIIQLKKCCNAKMTAKDLTHKFLTELFKYFNMQGHELLQDDTFIEEISSNLYELSVKITYDVTCVMKYHTTCFIMLLNAIKRNKNLDQNLKTFFLNLLLSESTGSIVLTEDINFERSPVVKESVRPETAIHGTFRSIDNDSSRVLIVNLPPNIGEVQEFPTQFVCISRRGEPNKKYPSRIKEISFRGCILITDVALKHLRHLELDLLDITGTNITQKAVEEFMTYNPRCWVIHESVCVCRPNLHF</sequence>
<feature type="domain" description="F-box" evidence="1">
    <location>
        <begin position="38"/>
        <end position="84"/>
    </location>
</feature>
<organism evidence="2 3">
    <name type="scientific">Pyrocoelia pectoralis</name>
    <dbReference type="NCBI Taxonomy" id="417401"/>
    <lineage>
        <taxon>Eukaryota</taxon>
        <taxon>Metazoa</taxon>
        <taxon>Ecdysozoa</taxon>
        <taxon>Arthropoda</taxon>
        <taxon>Hexapoda</taxon>
        <taxon>Insecta</taxon>
        <taxon>Pterygota</taxon>
        <taxon>Neoptera</taxon>
        <taxon>Endopterygota</taxon>
        <taxon>Coleoptera</taxon>
        <taxon>Polyphaga</taxon>
        <taxon>Elateriformia</taxon>
        <taxon>Elateroidea</taxon>
        <taxon>Lampyridae</taxon>
        <taxon>Lampyrinae</taxon>
        <taxon>Pyrocoelia</taxon>
    </lineage>
</organism>
<accession>A0AAN7V242</accession>
<dbReference type="InterPro" id="IPR001810">
    <property type="entry name" value="F-box_dom"/>
</dbReference>
<gene>
    <name evidence="2" type="ORF">RI129_012443</name>
</gene>
<dbReference type="Pfam" id="PF00646">
    <property type="entry name" value="F-box"/>
    <property type="match status" value="1"/>
</dbReference>
<dbReference type="InterPro" id="IPR036047">
    <property type="entry name" value="F-box-like_dom_sf"/>
</dbReference>
<name>A0AAN7V242_9COLE</name>
<dbReference type="EMBL" id="JAVRBK010000010">
    <property type="protein sequence ID" value="KAK5638148.1"/>
    <property type="molecule type" value="Genomic_DNA"/>
</dbReference>
<dbReference type="Gene3D" id="3.80.10.10">
    <property type="entry name" value="Ribonuclease Inhibitor"/>
    <property type="match status" value="1"/>
</dbReference>
<dbReference type="SUPFAM" id="SSF81383">
    <property type="entry name" value="F-box domain"/>
    <property type="match status" value="1"/>
</dbReference>
<dbReference type="PROSITE" id="PS50181">
    <property type="entry name" value="FBOX"/>
    <property type="match status" value="1"/>
</dbReference>
<dbReference type="AlphaFoldDB" id="A0AAN7V242"/>
<dbReference type="Gene3D" id="1.20.1280.50">
    <property type="match status" value="1"/>
</dbReference>
<evidence type="ECO:0000313" key="3">
    <source>
        <dbReference type="Proteomes" id="UP001329430"/>
    </source>
</evidence>
<reference evidence="2 3" key="1">
    <citation type="journal article" date="2024" name="Insects">
        <title>An Improved Chromosome-Level Genome Assembly of the Firefly Pyrocoelia pectoralis.</title>
        <authorList>
            <person name="Fu X."/>
            <person name="Meyer-Rochow V.B."/>
            <person name="Ballantyne L."/>
            <person name="Zhu X."/>
        </authorList>
    </citation>
    <scope>NUCLEOTIDE SEQUENCE [LARGE SCALE GENOMIC DNA]</scope>
    <source>
        <strain evidence="2">XCY_ONT2</strain>
    </source>
</reference>
<evidence type="ECO:0000259" key="1">
    <source>
        <dbReference type="PROSITE" id="PS50181"/>
    </source>
</evidence>
<keyword evidence="3" id="KW-1185">Reference proteome</keyword>
<protein>
    <recommendedName>
        <fullName evidence="1">F-box domain-containing protein</fullName>
    </recommendedName>
</protein>
<evidence type="ECO:0000313" key="2">
    <source>
        <dbReference type="EMBL" id="KAK5638148.1"/>
    </source>
</evidence>
<proteinExistence type="predicted"/>
<dbReference type="SMART" id="SM00256">
    <property type="entry name" value="FBOX"/>
    <property type="match status" value="1"/>
</dbReference>
<dbReference type="Proteomes" id="UP001329430">
    <property type="component" value="Chromosome 10"/>
</dbReference>